<evidence type="ECO:0000256" key="1">
    <source>
        <dbReference type="SAM" id="Phobius"/>
    </source>
</evidence>
<keyword evidence="1" id="KW-1133">Transmembrane helix</keyword>
<dbReference type="EMBL" id="MU129032">
    <property type="protein sequence ID" value="KAF9509615.1"/>
    <property type="molecule type" value="Genomic_DNA"/>
</dbReference>
<dbReference type="AlphaFoldDB" id="A0A9P6APH6"/>
<dbReference type="OrthoDB" id="2587928at2759"/>
<accession>A0A9P6APH6</accession>
<reference evidence="2" key="1">
    <citation type="journal article" date="2020" name="Nat. Commun.">
        <title>Large-scale genome sequencing of mycorrhizal fungi provides insights into the early evolution of symbiotic traits.</title>
        <authorList>
            <person name="Miyauchi S."/>
            <person name="Kiss E."/>
            <person name="Kuo A."/>
            <person name="Drula E."/>
            <person name="Kohler A."/>
            <person name="Sanchez-Garcia M."/>
            <person name="Morin E."/>
            <person name="Andreopoulos B."/>
            <person name="Barry K.W."/>
            <person name="Bonito G."/>
            <person name="Buee M."/>
            <person name="Carver A."/>
            <person name="Chen C."/>
            <person name="Cichocki N."/>
            <person name="Clum A."/>
            <person name="Culley D."/>
            <person name="Crous P.W."/>
            <person name="Fauchery L."/>
            <person name="Girlanda M."/>
            <person name="Hayes R.D."/>
            <person name="Keri Z."/>
            <person name="LaButti K."/>
            <person name="Lipzen A."/>
            <person name="Lombard V."/>
            <person name="Magnuson J."/>
            <person name="Maillard F."/>
            <person name="Murat C."/>
            <person name="Nolan M."/>
            <person name="Ohm R.A."/>
            <person name="Pangilinan J."/>
            <person name="Pereira M.F."/>
            <person name="Perotto S."/>
            <person name="Peter M."/>
            <person name="Pfister S."/>
            <person name="Riley R."/>
            <person name="Sitrit Y."/>
            <person name="Stielow J.B."/>
            <person name="Szollosi G."/>
            <person name="Zifcakova L."/>
            <person name="Stursova M."/>
            <person name="Spatafora J.W."/>
            <person name="Tedersoo L."/>
            <person name="Vaario L.M."/>
            <person name="Yamada A."/>
            <person name="Yan M."/>
            <person name="Wang P."/>
            <person name="Xu J."/>
            <person name="Bruns T."/>
            <person name="Baldrian P."/>
            <person name="Vilgalys R."/>
            <person name="Dunand C."/>
            <person name="Henrissat B."/>
            <person name="Grigoriev I.V."/>
            <person name="Hibbett D."/>
            <person name="Nagy L.G."/>
            <person name="Martin F.M."/>
        </authorList>
    </citation>
    <scope>NUCLEOTIDE SEQUENCE</scope>
    <source>
        <strain evidence="2">UP504</strain>
    </source>
</reference>
<comment type="caution">
    <text evidence="2">The sequence shown here is derived from an EMBL/GenBank/DDBJ whole genome shotgun (WGS) entry which is preliminary data.</text>
</comment>
<keyword evidence="1" id="KW-0812">Transmembrane</keyword>
<evidence type="ECO:0000313" key="2">
    <source>
        <dbReference type="EMBL" id="KAF9509615.1"/>
    </source>
</evidence>
<dbReference type="SMART" id="SM00710">
    <property type="entry name" value="PbH1"/>
    <property type="match status" value="6"/>
</dbReference>
<sequence>MPEIRATSNTTECVPPDPADTLSDRINLALNSSGPGYVLRLCQDTQYFIQAPLLFAAPNQEISTIGYPIPQLDGTDHRATLVVSGPVFPNGTGHACAIYGQCPTCNGIQIRNLRINGSRLGAPPINGGANIEIGAANSGQLVEYVKSFDPRGWSCLHVMEGGLTCTNTTIRYNDIGPCGSDNFQARIASTQWSDGISLSCRNSYVHGNWINTATDGGIVIFGSPGSLIENNTIWVETAIMIGGINMVDYNPFSGDYRGTVVRNNTIRGGFANSPETAGEQKGDNNVTAMIKIGIAVGPRTWFGNQFLANVSTGGIVLDNVFTGAFGYAIGINSATNFTISGNSLFGNTSFIGSRGPNCTNDDTTPIPSAFIYDQNRVLQSSLQSDMASVPDADALTCIVPSDGNYWPFGGEPTPVVPGEVSPSGSSKHSDNGAKIGIGIGVPAAVILSGLIAWFLRKWYLARHDSHVPLPRRRTRLR</sequence>
<evidence type="ECO:0000313" key="3">
    <source>
        <dbReference type="Proteomes" id="UP000886523"/>
    </source>
</evidence>
<organism evidence="2 3">
    <name type="scientific">Hydnum rufescens UP504</name>
    <dbReference type="NCBI Taxonomy" id="1448309"/>
    <lineage>
        <taxon>Eukaryota</taxon>
        <taxon>Fungi</taxon>
        <taxon>Dikarya</taxon>
        <taxon>Basidiomycota</taxon>
        <taxon>Agaricomycotina</taxon>
        <taxon>Agaricomycetes</taxon>
        <taxon>Cantharellales</taxon>
        <taxon>Hydnaceae</taxon>
        <taxon>Hydnum</taxon>
    </lineage>
</organism>
<evidence type="ECO:0008006" key="4">
    <source>
        <dbReference type="Google" id="ProtNLM"/>
    </source>
</evidence>
<dbReference type="InterPro" id="IPR011050">
    <property type="entry name" value="Pectin_lyase_fold/virulence"/>
</dbReference>
<dbReference type="InterPro" id="IPR012334">
    <property type="entry name" value="Pectin_lyas_fold"/>
</dbReference>
<keyword evidence="3" id="KW-1185">Reference proteome</keyword>
<feature type="transmembrane region" description="Helical" evidence="1">
    <location>
        <begin position="435"/>
        <end position="455"/>
    </location>
</feature>
<dbReference type="SUPFAM" id="SSF51126">
    <property type="entry name" value="Pectin lyase-like"/>
    <property type="match status" value="1"/>
</dbReference>
<dbReference type="Gene3D" id="2.160.20.10">
    <property type="entry name" value="Single-stranded right-handed beta-helix, Pectin lyase-like"/>
    <property type="match status" value="1"/>
</dbReference>
<dbReference type="Proteomes" id="UP000886523">
    <property type="component" value="Unassembled WGS sequence"/>
</dbReference>
<gene>
    <name evidence="2" type="ORF">BS47DRAFT_1332204</name>
</gene>
<name>A0A9P6APH6_9AGAM</name>
<dbReference type="InterPro" id="IPR006626">
    <property type="entry name" value="PbH1"/>
</dbReference>
<protein>
    <recommendedName>
        <fullName evidence="4">Right handed beta helix domain-containing protein</fullName>
    </recommendedName>
</protein>
<keyword evidence="1" id="KW-0472">Membrane</keyword>
<proteinExistence type="predicted"/>